<reference evidence="1" key="1">
    <citation type="submission" date="2020-06" db="EMBL/GenBank/DDBJ databases">
        <authorList>
            <person name="Li T."/>
            <person name="Hu X."/>
            <person name="Zhang T."/>
            <person name="Song X."/>
            <person name="Zhang H."/>
            <person name="Dai N."/>
            <person name="Sheng W."/>
            <person name="Hou X."/>
            <person name="Wei L."/>
        </authorList>
    </citation>
    <scope>NUCLEOTIDE SEQUENCE</scope>
    <source>
        <strain evidence="1">G02</strain>
        <tissue evidence="1">Leaf</tissue>
    </source>
</reference>
<dbReference type="EMBL" id="JACGWJ010000007">
    <property type="protein sequence ID" value="KAL0408224.1"/>
    <property type="molecule type" value="Genomic_DNA"/>
</dbReference>
<dbReference type="CDD" id="cd09272">
    <property type="entry name" value="RNase_HI_RT_Ty1"/>
    <property type="match status" value="1"/>
</dbReference>
<protein>
    <submittedName>
        <fullName evidence="1">Retrovirus-related Pol polyprotein from transposon TNT 1-94</fullName>
    </submittedName>
</protein>
<comment type="caution">
    <text evidence="1">The sequence shown here is derived from an EMBL/GenBank/DDBJ whole genome shotgun (WGS) entry which is preliminary data.</text>
</comment>
<name>A0AAW2TUL2_SESRA</name>
<accession>A0AAW2TUL2</accession>
<evidence type="ECO:0000313" key="1">
    <source>
        <dbReference type="EMBL" id="KAL0408224.1"/>
    </source>
</evidence>
<dbReference type="AlphaFoldDB" id="A0AAW2TUL2"/>
<dbReference type="PANTHER" id="PTHR11439:SF515">
    <property type="entry name" value="GAG-POL POLYPROTEIN"/>
    <property type="match status" value="1"/>
</dbReference>
<dbReference type="PANTHER" id="PTHR11439">
    <property type="entry name" value="GAG-POL-RELATED RETROTRANSPOSON"/>
    <property type="match status" value="1"/>
</dbReference>
<proteinExistence type="predicted"/>
<reference evidence="1" key="2">
    <citation type="journal article" date="2024" name="Plant">
        <title>Genomic evolution and insights into agronomic trait innovations of Sesamum species.</title>
        <authorList>
            <person name="Miao H."/>
            <person name="Wang L."/>
            <person name="Qu L."/>
            <person name="Liu H."/>
            <person name="Sun Y."/>
            <person name="Le M."/>
            <person name="Wang Q."/>
            <person name="Wei S."/>
            <person name="Zheng Y."/>
            <person name="Lin W."/>
            <person name="Duan Y."/>
            <person name="Cao H."/>
            <person name="Xiong S."/>
            <person name="Wang X."/>
            <person name="Wei L."/>
            <person name="Li C."/>
            <person name="Ma Q."/>
            <person name="Ju M."/>
            <person name="Zhao R."/>
            <person name="Li G."/>
            <person name="Mu C."/>
            <person name="Tian Q."/>
            <person name="Mei H."/>
            <person name="Zhang T."/>
            <person name="Gao T."/>
            <person name="Zhang H."/>
        </authorList>
    </citation>
    <scope>NUCLEOTIDE SEQUENCE</scope>
    <source>
        <strain evidence="1">G02</strain>
    </source>
</reference>
<organism evidence="1">
    <name type="scientific">Sesamum radiatum</name>
    <name type="common">Black benniseed</name>
    <dbReference type="NCBI Taxonomy" id="300843"/>
    <lineage>
        <taxon>Eukaryota</taxon>
        <taxon>Viridiplantae</taxon>
        <taxon>Streptophyta</taxon>
        <taxon>Embryophyta</taxon>
        <taxon>Tracheophyta</taxon>
        <taxon>Spermatophyta</taxon>
        <taxon>Magnoliopsida</taxon>
        <taxon>eudicotyledons</taxon>
        <taxon>Gunneridae</taxon>
        <taxon>Pentapetalae</taxon>
        <taxon>asterids</taxon>
        <taxon>lamiids</taxon>
        <taxon>Lamiales</taxon>
        <taxon>Pedaliaceae</taxon>
        <taxon>Sesamum</taxon>
    </lineage>
</organism>
<sequence>MIDVPQRVFVSQQVPLRSRGAVKKQTIVALSSCEAKYVAATMATKECLWLRRLIREMVTNLNHPIQIFCDNESAIKLAGNPVFHARSKHIETHYHFVREKVSSQDIEQKIRTNKQVANIFTKALARAKFEEFREALGVIDNKLALREAVKN</sequence>
<gene>
    <name evidence="1" type="ORF">Sradi_1756800</name>
</gene>